<keyword evidence="2" id="KW-0812">Transmembrane</keyword>
<sequence length="434" mass="46898">MLISSTNSILTDPKFVTSVAAISSGCRGPDCKSLFLPGGLELVLRADGTPLFDGKEPDDPVIIVHDAPGYQIEFSSQGFTFNTAVDCQVYGLPISALYACVAGRNNTIFSGFAIYSFDLMSSGACQSDVSWTKDLQASVAVNIYQRTSTVAYDRFNFSILSVESLGPAKVASDEDSVADLQKLFSIMYPQLTTILEDIETSIVKFDSSQAWTDLAYLASVYCLQAEITAAELFLNHGYPSWINGQRDILEGFLAIPVQFGTLLLQEIDKSVLLTGGLTTTASFARVSFRVRSEPWTLIMFTSVVSGLVICAVLPLVYAHWAAARRNAEPEPSPTLRAAFANGNPFDTSPPDTWRSLTSCLFGCCHRNRGKYSTALQSPTLGGGGISTHVVARRVTDKVLIAVDRDQHKLDHSSEGFVPGWEKGGIGSWPVGSPP</sequence>
<keyword evidence="2" id="KW-0472">Membrane</keyword>
<evidence type="ECO:0000256" key="1">
    <source>
        <dbReference type="SAM" id="MobiDB-lite"/>
    </source>
</evidence>
<gene>
    <name evidence="3" type="ORF">A1O5_10145</name>
</gene>
<dbReference type="eggNOG" id="ENOG502T6J4">
    <property type="taxonomic scope" value="Eukaryota"/>
</dbReference>
<evidence type="ECO:0000313" key="3">
    <source>
        <dbReference type="EMBL" id="EXJ66950.1"/>
    </source>
</evidence>
<protein>
    <submittedName>
        <fullName evidence="3">Uncharacterized protein</fullName>
    </submittedName>
</protein>
<dbReference type="STRING" id="1182543.W9WPN2"/>
<dbReference type="AlphaFoldDB" id="W9WPN2"/>
<keyword evidence="2" id="KW-1133">Transmembrane helix</keyword>
<dbReference type="RefSeq" id="XP_007748913.1">
    <property type="nucleotide sequence ID" value="XM_007750723.1"/>
</dbReference>
<proteinExistence type="predicted"/>
<dbReference type="HOGENOM" id="CLU_631635_0_0_1"/>
<dbReference type="EMBL" id="AMGX01000018">
    <property type="protein sequence ID" value="EXJ66950.1"/>
    <property type="molecule type" value="Genomic_DNA"/>
</dbReference>
<feature type="transmembrane region" description="Helical" evidence="2">
    <location>
        <begin position="295"/>
        <end position="317"/>
    </location>
</feature>
<evidence type="ECO:0000313" key="4">
    <source>
        <dbReference type="Proteomes" id="UP000019471"/>
    </source>
</evidence>
<evidence type="ECO:0000256" key="2">
    <source>
        <dbReference type="SAM" id="Phobius"/>
    </source>
</evidence>
<reference evidence="3 4" key="1">
    <citation type="submission" date="2013-03" db="EMBL/GenBank/DDBJ databases">
        <title>The Genome Sequence of Cladophialophora psammophila CBS 110553.</title>
        <authorList>
            <consortium name="The Broad Institute Genomics Platform"/>
            <person name="Cuomo C."/>
            <person name="de Hoog S."/>
            <person name="Gorbushina A."/>
            <person name="Walker B."/>
            <person name="Young S.K."/>
            <person name="Zeng Q."/>
            <person name="Gargeya S."/>
            <person name="Fitzgerald M."/>
            <person name="Haas B."/>
            <person name="Abouelleil A."/>
            <person name="Allen A.W."/>
            <person name="Alvarado L."/>
            <person name="Arachchi H.M."/>
            <person name="Berlin A.M."/>
            <person name="Chapman S.B."/>
            <person name="Gainer-Dewar J."/>
            <person name="Goldberg J."/>
            <person name="Griggs A."/>
            <person name="Gujja S."/>
            <person name="Hansen M."/>
            <person name="Howarth C."/>
            <person name="Imamovic A."/>
            <person name="Ireland A."/>
            <person name="Larimer J."/>
            <person name="McCowan C."/>
            <person name="Murphy C."/>
            <person name="Pearson M."/>
            <person name="Poon T.W."/>
            <person name="Priest M."/>
            <person name="Roberts A."/>
            <person name="Saif S."/>
            <person name="Shea T."/>
            <person name="Sisk P."/>
            <person name="Sykes S."/>
            <person name="Wortman J."/>
            <person name="Nusbaum C."/>
            <person name="Birren B."/>
        </authorList>
    </citation>
    <scope>NUCLEOTIDE SEQUENCE [LARGE SCALE GENOMIC DNA]</scope>
    <source>
        <strain evidence="3 4">CBS 110553</strain>
    </source>
</reference>
<dbReference type="OrthoDB" id="5139479at2759"/>
<dbReference type="Proteomes" id="UP000019471">
    <property type="component" value="Unassembled WGS sequence"/>
</dbReference>
<accession>W9WPN2</accession>
<comment type="caution">
    <text evidence="3">The sequence shown here is derived from an EMBL/GenBank/DDBJ whole genome shotgun (WGS) entry which is preliminary data.</text>
</comment>
<keyword evidence="4" id="KW-1185">Reference proteome</keyword>
<name>W9WPN2_9EURO</name>
<dbReference type="GeneID" id="19194840"/>
<organism evidence="3 4">
    <name type="scientific">Cladophialophora psammophila CBS 110553</name>
    <dbReference type="NCBI Taxonomy" id="1182543"/>
    <lineage>
        <taxon>Eukaryota</taxon>
        <taxon>Fungi</taxon>
        <taxon>Dikarya</taxon>
        <taxon>Ascomycota</taxon>
        <taxon>Pezizomycotina</taxon>
        <taxon>Eurotiomycetes</taxon>
        <taxon>Chaetothyriomycetidae</taxon>
        <taxon>Chaetothyriales</taxon>
        <taxon>Herpotrichiellaceae</taxon>
        <taxon>Cladophialophora</taxon>
    </lineage>
</organism>
<feature type="region of interest" description="Disordered" evidence="1">
    <location>
        <begin position="412"/>
        <end position="434"/>
    </location>
</feature>